<proteinExistence type="predicted"/>
<name>A0A7C8MAA1_9PLEO</name>
<feature type="region of interest" description="Disordered" evidence="1">
    <location>
        <begin position="1"/>
        <end position="21"/>
    </location>
</feature>
<keyword evidence="3" id="KW-1185">Reference proteome</keyword>
<evidence type="ECO:0000313" key="3">
    <source>
        <dbReference type="Proteomes" id="UP000481861"/>
    </source>
</evidence>
<gene>
    <name evidence="2" type="ORF">BDV95DRAFT_594189</name>
</gene>
<protein>
    <submittedName>
        <fullName evidence="2">Uncharacterized protein</fullName>
    </submittedName>
</protein>
<dbReference type="Proteomes" id="UP000481861">
    <property type="component" value="Unassembled WGS sequence"/>
</dbReference>
<reference evidence="2 3" key="1">
    <citation type="submission" date="2020-01" db="EMBL/GenBank/DDBJ databases">
        <authorList>
            <consortium name="DOE Joint Genome Institute"/>
            <person name="Haridas S."/>
            <person name="Albert R."/>
            <person name="Binder M."/>
            <person name="Bloem J."/>
            <person name="Labutti K."/>
            <person name="Salamov A."/>
            <person name="Andreopoulos B."/>
            <person name="Baker S.E."/>
            <person name="Barry K."/>
            <person name="Bills G."/>
            <person name="Bluhm B.H."/>
            <person name="Cannon C."/>
            <person name="Castanera R."/>
            <person name="Culley D.E."/>
            <person name="Daum C."/>
            <person name="Ezra D."/>
            <person name="Gonzalez J.B."/>
            <person name="Henrissat B."/>
            <person name="Kuo A."/>
            <person name="Liang C."/>
            <person name="Lipzen A."/>
            <person name="Lutzoni F."/>
            <person name="Magnuson J."/>
            <person name="Mondo S."/>
            <person name="Nolan M."/>
            <person name="Ohm R."/>
            <person name="Pangilinan J."/>
            <person name="Park H.-J.H."/>
            <person name="Ramirez L."/>
            <person name="Alfaro M."/>
            <person name="Sun H."/>
            <person name="Tritt A."/>
            <person name="Yoshinaga Y."/>
            <person name="Zwiers L.-H.L."/>
            <person name="Turgeon B.G."/>
            <person name="Goodwin S.B."/>
            <person name="Spatafora J.W."/>
            <person name="Crous P.W."/>
            <person name="Grigoriev I.V."/>
        </authorList>
    </citation>
    <scope>NUCLEOTIDE SEQUENCE [LARGE SCALE GENOMIC DNA]</scope>
    <source>
        <strain evidence="2 3">CBS 611.86</strain>
    </source>
</reference>
<accession>A0A7C8MAA1</accession>
<sequence>MRQDEDASACRQTRGRPGGLPLSSVARGSSCFYVHYRSAVPLRHAPTRALQHSQSRRCDVGFGSDLPFPFSTEPTRTRLNAKLRDQKAAPEALLVPGCCLPHLQGRAACMSFESRARPASSGVGASMITERAAPLRLGPSTRGASRHLFGGFGSKNLTMVCGARCCTYVTCPRRLVQGQGRFVSSRLVHHRKVISAGLHPLAGISSLLEMGGREARGGIGAGSARRRVEKRRVMPTLHASVPRSHRLTITVTATTTAMRSRQLATGTSQIHTKPASAAPSLEFCTYEAPTRSPVIHRRCALESHQVMHRQLSRSRLCT</sequence>
<dbReference type="EMBL" id="JAADJZ010000010">
    <property type="protein sequence ID" value="KAF2871901.1"/>
    <property type="molecule type" value="Genomic_DNA"/>
</dbReference>
<evidence type="ECO:0000256" key="1">
    <source>
        <dbReference type="SAM" id="MobiDB-lite"/>
    </source>
</evidence>
<dbReference type="AlphaFoldDB" id="A0A7C8MAA1"/>
<evidence type="ECO:0000313" key="2">
    <source>
        <dbReference type="EMBL" id="KAF2871901.1"/>
    </source>
</evidence>
<comment type="caution">
    <text evidence="2">The sequence shown here is derived from an EMBL/GenBank/DDBJ whole genome shotgun (WGS) entry which is preliminary data.</text>
</comment>
<organism evidence="2 3">
    <name type="scientific">Massariosphaeria phaeospora</name>
    <dbReference type="NCBI Taxonomy" id="100035"/>
    <lineage>
        <taxon>Eukaryota</taxon>
        <taxon>Fungi</taxon>
        <taxon>Dikarya</taxon>
        <taxon>Ascomycota</taxon>
        <taxon>Pezizomycotina</taxon>
        <taxon>Dothideomycetes</taxon>
        <taxon>Pleosporomycetidae</taxon>
        <taxon>Pleosporales</taxon>
        <taxon>Pleosporales incertae sedis</taxon>
        <taxon>Massariosphaeria</taxon>
    </lineage>
</organism>